<evidence type="ECO:0000313" key="5">
    <source>
        <dbReference type="Proteomes" id="UP000320580"/>
    </source>
</evidence>
<keyword evidence="5" id="KW-1185">Reference proteome</keyword>
<dbReference type="EMBL" id="CP042266">
    <property type="protein sequence ID" value="QDY81143.1"/>
    <property type="molecule type" value="Genomic_DNA"/>
</dbReference>
<organism evidence="4 5">
    <name type="scientific">Streptomyces qinzhouensis</name>
    <dbReference type="NCBI Taxonomy" id="2599401"/>
    <lineage>
        <taxon>Bacteria</taxon>
        <taxon>Bacillati</taxon>
        <taxon>Actinomycetota</taxon>
        <taxon>Actinomycetes</taxon>
        <taxon>Kitasatosporales</taxon>
        <taxon>Streptomycetaceae</taxon>
        <taxon>Streptomyces</taxon>
    </lineage>
</organism>
<feature type="region of interest" description="Disordered" evidence="2">
    <location>
        <begin position="102"/>
        <end position="123"/>
    </location>
</feature>
<gene>
    <name evidence="4" type="ORF">FQU76_18970</name>
</gene>
<evidence type="ECO:0000256" key="1">
    <source>
        <dbReference type="ARBA" id="ARBA00022527"/>
    </source>
</evidence>
<name>A0A5B8JTB1_9ACTN</name>
<proteinExistence type="predicted"/>
<evidence type="ECO:0000256" key="2">
    <source>
        <dbReference type="SAM" id="MobiDB-lite"/>
    </source>
</evidence>
<dbReference type="Gene3D" id="3.30.565.10">
    <property type="entry name" value="Histidine kinase-like ATPase, C-terminal domain"/>
    <property type="match status" value="1"/>
</dbReference>
<reference evidence="4 5" key="1">
    <citation type="submission" date="2019-07" db="EMBL/GenBank/DDBJ databases">
        <authorList>
            <person name="Zhu P."/>
        </authorList>
    </citation>
    <scope>NUCLEOTIDE SEQUENCE [LARGE SCALE GENOMIC DNA]</scope>
    <source>
        <strain evidence="4 5">SSL-25</strain>
    </source>
</reference>
<dbReference type="InterPro" id="IPR003594">
    <property type="entry name" value="HATPase_dom"/>
</dbReference>
<evidence type="ECO:0000313" key="4">
    <source>
        <dbReference type="EMBL" id="QDY81143.1"/>
    </source>
</evidence>
<dbReference type="GO" id="GO:0005524">
    <property type="term" value="F:ATP binding"/>
    <property type="evidence" value="ECO:0007669"/>
    <property type="project" value="UniProtKB-KW"/>
</dbReference>
<dbReference type="KEGG" id="sqz:FQU76_18970"/>
<dbReference type="GO" id="GO:0004674">
    <property type="term" value="F:protein serine/threonine kinase activity"/>
    <property type="evidence" value="ECO:0007669"/>
    <property type="project" value="UniProtKB-KW"/>
</dbReference>
<dbReference type="AlphaFoldDB" id="A0A5B8JTB1"/>
<evidence type="ECO:0000259" key="3">
    <source>
        <dbReference type="Pfam" id="PF13581"/>
    </source>
</evidence>
<dbReference type="PANTHER" id="PTHR35526">
    <property type="entry name" value="ANTI-SIGMA-F FACTOR RSBW-RELATED"/>
    <property type="match status" value="1"/>
</dbReference>
<dbReference type="PANTHER" id="PTHR35526:SF3">
    <property type="entry name" value="ANTI-SIGMA-F FACTOR RSBW"/>
    <property type="match status" value="1"/>
</dbReference>
<feature type="domain" description="Histidine kinase/HSP90-like ATPase" evidence="3">
    <location>
        <begin position="39"/>
        <end position="135"/>
    </location>
</feature>
<dbReference type="CDD" id="cd16936">
    <property type="entry name" value="HATPase_RsbW-like"/>
    <property type="match status" value="1"/>
</dbReference>
<keyword evidence="1" id="KW-0723">Serine/threonine-protein kinase</keyword>
<dbReference type="Pfam" id="PF13581">
    <property type="entry name" value="HATPase_c_2"/>
    <property type="match status" value="1"/>
</dbReference>
<keyword evidence="1" id="KW-0418">Kinase</keyword>
<dbReference type="Proteomes" id="UP000320580">
    <property type="component" value="Chromosome"/>
</dbReference>
<keyword evidence="4" id="KW-0067">ATP-binding</keyword>
<dbReference type="InterPro" id="IPR036890">
    <property type="entry name" value="HATPase_C_sf"/>
</dbReference>
<keyword evidence="1" id="KW-0808">Transferase</keyword>
<dbReference type="OrthoDB" id="5184679at2"/>
<accession>A0A5B8JTB1</accession>
<dbReference type="InterPro" id="IPR050267">
    <property type="entry name" value="Anti-sigma-factor_SerPK"/>
</dbReference>
<protein>
    <submittedName>
        <fullName evidence="4">ATP-binding protein</fullName>
    </submittedName>
</protein>
<sequence>MIPSIAPIEAWCGPVGTAQPRLKPPPTGRDTEIVFPPADSLVGRMREITRNELTGWGLAALLDDAELVVSELVTNAVRHGGGTAVTLRVRHTGDAVRIEVTDGNPAAAKPRAAGPDDESGRGLGIVAAVSQQWGVSSDGCTTWSRLALPPGGTP</sequence>
<keyword evidence="4" id="KW-0547">Nucleotide-binding</keyword>
<dbReference type="SUPFAM" id="SSF55874">
    <property type="entry name" value="ATPase domain of HSP90 chaperone/DNA topoisomerase II/histidine kinase"/>
    <property type="match status" value="1"/>
</dbReference>